<dbReference type="GO" id="GO:0005283">
    <property type="term" value="F:amino acid:sodium symporter activity"/>
    <property type="evidence" value="ECO:0007669"/>
    <property type="project" value="TreeGrafter"/>
</dbReference>
<keyword evidence="7" id="KW-0325">Glycoprotein</keyword>
<keyword evidence="6 13" id="KW-0472">Membrane</keyword>
<keyword evidence="5 13" id="KW-1133">Transmembrane helix</keyword>
<evidence type="ECO:0000256" key="1">
    <source>
        <dbReference type="ARBA" id="ARBA00004141"/>
    </source>
</evidence>
<reference evidence="16" key="1">
    <citation type="submission" date="2012-12" db="EMBL/GenBank/DDBJ databases">
        <authorList>
            <person name="Hellsten U."/>
            <person name="Grimwood J."/>
            <person name="Chapman J.A."/>
            <person name="Shapiro H."/>
            <person name="Aerts A."/>
            <person name="Otillar R.P."/>
            <person name="Terry A.Y."/>
            <person name="Boore J.L."/>
            <person name="Simakov O."/>
            <person name="Marletaz F."/>
            <person name="Cho S.-J."/>
            <person name="Edsinger-Gonzales E."/>
            <person name="Havlak P."/>
            <person name="Kuo D.-H."/>
            <person name="Larsson T."/>
            <person name="Lv J."/>
            <person name="Arendt D."/>
            <person name="Savage R."/>
            <person name="Osoegawa K."/>
            <person name="de Jong P."/>
            <person name="Lindberg D.R."/>
            <person name="Seaver E.C."/>
            <person name="Weisblat D.A."/>
            <person name="Putnam N.H."/>
            <person name="Grigoriev I.V."/>
            <person name="Rokhsar D.S."/>
        </authorList>
    </citation>
    <scope>NUCLEOTIDE SEQUENCE</scope>
    <source>
        <strain evidence="16">I ESC-2004</strain>
    </source>
</reference>
<dbReference type="PANTHER" id="PTHR11616">
    <property type="entry name" value="SODIUM/CHLORIDE DEPENDENT TRANSPORTER"/>
    <property type="match status" value="1"/>
</dbReference>
<evidence type="ECO:0000313" key="14">
    <source>
        <dbReference type="EMBL" id="ELU04100.1"/>
    </source>
</evidence>
<dbReference type="EnsemblMetazoa" id="CapteT93564">
    <property type="protein sequence ID" value="CapteP93564"/>
    <property type="gene ID" value="CapteG93564"/>
</dbReference>
<feature type="transmembrane region" description="Helical" evidence="13">
    <location>
        <begin position="142"/>
        <end position="170"/>
    </location>
</feature>
<dbReference type="SUPFAM" id="SSF161070">
    <property type="entry name" value="SNF-like"/>
    <property type="match status" value="1"/>
</dbReference>
<feature type="coiled-coil region" evidence="11">
    <location>
        <begin position="26"/>
        <end position="55"/>
    </location>
</feature>
<dbReference type="Proteomes" id="UP000014760">
    <property type="component" value="Unassembled WGS sequence"/>
</dbReference>
<feature type="transmembrane region" description="Helical" evidence="13">
    <location>
        <begin position="265"/>
        <end position="285"/>
    </location>
</feature>
<evidence type="ECO:0000256" key="3">
    <source>
        <dbReference type="ARBA" id="ARBA00022448"/>
    </source>
</evidence>
<feature type="transmembrane region" description="Helical" evidence="13">
    <location>
        <begin position="507"/>
        <end position="529"/>
    </location>
</feature>
<organism evidence="14">
    <name type="scientific">Capitella teleta</name>
    <name type="common">Polychaete worm</name>
    <dbReference type="NCBI Taxonomy" id="283909"/>
    <lineage>
        <taxon>Eukaryota</taxon>
        <taxon>Metazoa</taxon>
        <taxon>Spiralia</taxon>
        <taxon>Lophotrochozoa</taxon>
        <taxon>Annelida</taxon>
        <taxon>Polychaeta</taxon>
        <taxon>Sedentaria</taxon>
        <taxon>Scolecida</taxon>
        <taxon>Capitellidae</taxon>
        <taxon>Capitella</taxon>
    </lineage>
</organism>
<feature type="binding site" evidence="8">
    <location>
        <position position="76"/>
    </location>
    <ligand>
        <name>Na(+)</name>
        <dbReference type="ChEBI" id="CHEBI:29101"/>
        <label>1</label>
    </ligand>
</feature>
<evidence type="ECO:0000256" key="8">
    <source>
        <dbReference type="PIRSR" id="PIRSR600175-1"/>
    </source>
</evidence>
<evidence type="ECO:0000256" key="6">
    <source>
        <dbReference type="ARBA" id="ARBA00023136"/>
    </source>
</evidence>
<dbReference type="EMBL" id="KB302615">
    <property type="protein sequence ID" value="ELU04100.1"/>
    <property type="molecule type" value="Genomic_DNA"/>
</dbReference>
<name>R7UCJ3_CAPTE</name>
<keyword evidence="16" id="KW-1185">Reference proteome</keyword>
<evidence type="ECO:0000256" key="2">
    <source>
        <dbReference type="ARBA" id="ARBA00006459"/>
    </source>
</evidence>
<dbReference type="OrthoDB" id="6581954at2759"/>
<feature type="transmembrane region" description="Helical" evidence="13">
    <location>
        <begin position="70"/>
        <end position="88"/>
    </location>
</feature>
<keyword evidence="10" id="KW-0769">Symport</keyword>
<feature type="compositionally biased region" description="Low complexity" evidence="12">
    <location>
        <begin position="10"/>
        <end position="21"/>
    </location>
</feature>
<dbReference type="InterPro" id="IPR000175">
    <property type="entry name" value="Na/ntran_symport"/>
</dbReference>
<evidence type="ECO:0000256" key="11">
    <source>
        <dbReference type="SAM" id="Coils"/>
    </source>
</evidence>
<feature type="transmembrane region" description="Helical" evidence="13">
    <location>
        <begin position="294"/>
        <end position="311"/>
    </location>
</feature>
<evidence type="ECO:0000256" key="5">
    <source>
        <dbReference type="ARBA" id="ARBA00022989"/>
    </source>
</evidence>
<feature type="disulfide bond" evidence="9">
    <location>
        <begin position="181"/>
        <end position="190"/>
    </location>
</feature>
<feature type="binding site" evidence="8">
    <location>
        <position position="79"/>
    </location>
    <ligand>
        <name>Na(+)</name>
        <dbReference type="ChEBI" id="CHEBI:29101"/>
        <label>1</label>
    </ligand>
</feature>
<evidence type="ECO:0000313" key="16">
    <source>
        <dbReference type="Proteomes" id="UP000014760"/>
    </source>
</evidence>
<comment type="similarity">
    <text evidence="2 10">Belongs to the sodium:neurotransmitter symporter (SNF) (TC 2.A.22) family.</text>
</comment>
<feature type="transmembrane region" description="Helical" evidence="13">
    <location>
        <begin position="476"/>
        <end position="495"/>
    </location>
</feature>
<dbReference type="PROSITE" id="PS00610">
    <property type="entry name" value="NA_NEUROTRAN_SYMP_1"/>
    <property type="match status" value="1"/>
</dbReference>
<keyword evidence="11" id="KW-0175">Coiled coil</keyword>
<feature type="binding site" evidence="8">
    <location>
        <position position="382"/>
    </location>
    <ligand>
        <name>Na(+)</name>
        <dbReference type="ChEBI" id="CHEBI:29101"/>
        <label>1</label>
    </ligand>
</feature>
<feature type="binding site" evidence="8">
    <location>
        <position position="78"/>
    </location>
    <ligand>
        <name>Na(+)</name>
        <dbReference type="ChEBI" id="CHEBI:29101"/>
        <label>1</label>
    </ligand>
</feature>
<proteinExistence type="inferred from homology"/>
<feature type="transmembrane region" description="Helical" evidence="13">
    <location>
        <begin position="435"/>
        <end position="464"/>
    </location>
</feature>
<feature type="binding site" evidence="8">
    <location>
        <position position="83"/>
    </location>
    <ligand>
        <name>Na(+)</name>
        <dbReference type="ChEBI" id="CHEBI:29101"/>
        <label>1</label>
    </ligand>
</feature>
<dbReference type="PROSITE" id="PS00754">
    <property type="entry name" value="NA_NEUROTRAN_SYMP_2"/>
    <property type="match status" value="1"/>
</dbReference>
<dbReference type="PRINTS" id="PR00176">
    <property type="entry name" value="NANEUSMPORT"/>
</dbReference>
<feature type="binding site" evidence="8">
    <location>
        <position position="350"/>
    </location>
    <ligand>
        <name>Na(+)</name>
        <dbReference type="ChEBI" id="CHEBI:29101"/>
        <label>1</label>
    </ligand>
</feature>
<evidence type="ECO:0000313" key="15">
    <source>
        <dbReference type="EnsemblMetazoa" id="CapteP93564"/>
    </source>
</evidence>
<evidence type="ECO:0000256" key="10">
    <source>
        <dbReference type="RuleBase" id="RU003732"/>
    </source>
</evidence>
<protein>
    <recommendedName>
        <fullName evidence="10">Transporter</fullName>
    </recommendedName>
</protein>
<feature type="transmembrane region" description="Helical" evidence="13">
    <location>
        <begin position="592"/>
        <end position="612"/>
    </location>
</feature>
<reference evidence="15" key="3">
    <citation type="submission" date="2015-06" db="UniProtKB">
        <authorList>
            <consortium name="EnsemblMetazoa"/>
        </authorList>
    </citation>
    <scope>IDENTIFICATION</scope>
</reference>
<dbReference type="GO" id="GO:0046872">
    <property type="term" value="F:metal ion binding"/>
    <property type="evidence" value="ECO:0007669"/>
    <property type="project" value="UniProtKB-KW"/>
</dbReference>
<dbReference type="Pfam" id="PF00209">
    <property type="entry name" value="SNF"/>
    <property type="match status" value="1"/>
</dbReference>
<evidence type="ECO:0000256" key="9">
    <source>
        <dbReference type="PIRSR" id="PIRSR600175-2"/>
    </source>
</evidence>
<evidence type="ECO:0000256" key="4">
    <source>
        <dbReference type="ARBA" id="ARBA00022692"/>
    </source>
</evidence>
<dbReference type="EMBL" id="AMQN01001451">
    <property type="status" value="NOT_ANNOTATED_CDS"/>
    <property type="molecule type" value="Genomic_DNA"/>
</dbReference>
<dbReference type="OMA" id="AWSIAPI"/>
<feature type="transmembrane region" description="Helical" evidence="13">
    <location>
        <begin position="549"/>
        <end position="572"/>
    </location>
</feature>
<dbReference type="InterPro" id="IPR037272">
    <property type="entry name" value="SNS_sf"/>
</dbReference>
<keyword evidence="8" id="KW-0479">Metal-binding</keyword>
<comment type="subcellular location">
    <subcellularLocation>
        <location evidence="1">Membrane</location>
        <topology evidence="1">Multi-pass membrane protein</topology>
    </subcellularLocation>
</comment>
<evidence type="ECO:0000256" key="12">
    <source>
        <dbReference type="SAM" id="MobiDB-lite"/>
    </source>
</evidence>
<keyword evidence="9" id="KW-1015">Disulfide bond</keyword>
<feature type="transmembrane region" description="Helical" evidence="13">
    <location>
        <begin position="376"/>
        <end position="400"/>
    </location>
</feature>
<feature type="transmembrane region" description="Helical" evidence="13">
    <location>
        <begin position="100"/>
        <end position="121"/>
    </location>
</feature>
<reference evidence="14 16" key="2">
    <citation type="journal article" date="2013" name="Nature">
        <title>Insights into bilaterian evolution from three spiralian genomes.</title>
        <authorList>
            <person name="Simakov O."/>
            <person name="Marletaz F."/>
            <person name="Cho S.J."/>
            <person name="Edsinger-Gonzales E."/>
            <person name="Havlak P."/>
            <person name="Hellsten U."/>
            <person name="Kuo D.H."/>
            <person name="Larsson T."/>
            <person name="Lv J."/>
            <person name="Arendt D."/>
            <person name="Savage R."/>
            <person name="Osoegawa K."/>
            <person name="de Jong P."/>
            <person name="Grimwood J."/>
            <person name="Chapman J.A."/>
            <person name="Shapiro H."/>
            <person name="Aerts A."/>
            <person name="Otillar R.P."/>
            <person name="Terry A.Y."/>
            <person name="Boore J.L."/>
            <person name="Grigoriev I.V."/>
            <person name="Lindberg D.R."/>
            <person name="Seaver E.C."/>
            <person name="Weisblat D.A."/>
            <person name="Putnam N.H."/>
            <person name="Rokhsar D.S."/>
        </authorList>
    </citation>
    <scope>NUCLEOTIDE SEQUENCE</scope>
    <source>
        <strain evidence="14 16">I ESC-2004</strain>
    </source>
</reference>
<dbReference type="GO" id="GO:0089718">
    <property type="term" value="P:amino acid import across plasma membrane"/>
    <property type="evidence" value="ECO:0007669"/>
    <property type="project" value="TreeGrafter"/>
</dbReference>
<dbReference type="HOGENOM" id="CLU_006855_9_0_1"/>
<keyword evidence="3 10" id="KW-0813">Transport</keyword>
<evidence type="ECO:0000256" key="13">
    <source>
        <dbReference type="SAM" id="Phobius"/>
    </source>
</evidence>
<dbReference type="PROSITE" id="PS50267">
    <property type="entry name" value="NA_NEUROTRAN_SYMP_3"/>
    <property type="match status" value="1"/>
</dbReference>
<sequence>MVRSFDRFPSASVGSPSVSASTVPTVHSVEANNNNAQLEQKKKKKKQKIKLSLGEDENTERGNWSGKLDFILSSIGLAVGLGNVWRFPYLCYENGGGAFLIPYTIMLAFAGLPLLYFELALGQFASEGPLSIWKISPMFKGVGYAMLIVTSLCSIYYNVIIAYVIFYFFASLTSELPWKDCSHTWNSASCTSFGEIFFSLQILQVIWIPINANCPECRDMYMHSVTENEYTVMASNVSKLKSSAEDYWERYVLDLSPSIEQPGNIRWSLALCLLLGWVIVFLCLIKGIKSTGKVVYFTALFPYFVLFILLIRGATLPGSMRGIKYYIIPDFDKLGSAQVWGRAAIQIFYSLGPAWGSMLTMSSYNRFHNNCYRDAIIIAVVNCGTSILAGFVIFSVLGFMSTEYNIPVDKVTDSGPGLAFVAYPAGLSMMPGAPFWSAVFFFMLFTLGLDSQFAFIECIVSAFSDEYPRKLRPHKILFTLCVCVLFFLLGLPQVTQGGIYWMKLLDWYAVGFSLLVIGLFEICVVMYVYGYGRFSNDVQSMIGFPPNWYWLICWVGITPLSIVAIIVFYAILQEPITYNDQKYPAWASTLGWLTVALALMWIPLWAVFKAWLCNPSVFAEMLNPTSDWGPALEQHRLHRKKLDEEMTDEKEIRPHDITIDSIDFRVPYGMMNAYANSAYSSRSDLTFYESHV</sequence>
<keyword evidence="8" id="KW-0915">Sodium</keyword>
<dbReference type="GO" id="GO:0005886">
    <property type="term" value="C:plasma membrane"/>
    <property type="evidence" value="ECO:0007669"/>
    <property type="project" value="TreeGrafter"/>
</dbReference>
<keyword evidence="4 10" id="KW-0812">Transmembrane</keyword>
<feature type="binding site" evidence="8">
    <location>
        <position position="447"/>
    </location>
    <ligand>
        <name>Na(+)</name>
        <dbReference type="ChEBI" id="CHEBI:29101"/>
        <label>1</label>
    </ligand>
</feature>
<feature type="transmembrane region" description="Helical" evidence="13">
    <location>
        <begin position="343"/>
        <end position="364"/>
    </location>
</feature>
<evidence type="ECO:0000256" key="7">
    <source>
        <dbReference type="ARBA" id="ARBA00023180"/>
    </source>
</evidence>
<dbReference type="PANTHER" id="PTHR11616:SF321">
    <property type="entry name" value="SODIUM-DEPENDENT NUTRIENT AMINO ACID TRANSPORTER 1-RELATED"/>
    <property type="match status" value="1"/>
</dbReference>
<dbReference type="AlphaFoldDB" id="R7UCJ3"/>
<feature type="binding site" evidence="8">
    <location>
        <position position="451"/>
    </location>
    <ligand>
        <name>Na(+)</name>
        <dbReference type="ChEBI" id="CHEBI:29101"/>
        <label>1</label>
    </ligand>
</feature>
<feature type="region of interest" description="Disordered" evidence="12">
    <location>
        <begin position="1"/>
        <end position="21"/>
    </location>
</feature>
<gene>
    <name evidence="14" type="ORF">CAPTEDRAFT_93564</name>
</gene>
<accession>R7UCJ3</accession>
<feature type="binding site" evidence="8">
    <location>
        <position position="450"/>
    </location>
    <ligand>
        <name>Na(+)</name>
        <dbReference type="ChEBI" id="CHEBI:29101"/>
        <label>1</label>
    </ligand>
</feature>